<keyword evidence="3" id="KW-0963">Cytoplasm</keyword>
<comment type="caution">
    <text evidence="10">The sequence shown here is derived from an EMBL/GenBank/DDBJ whole genome shotgun (WGS) entry which is preliminary data.</text>
</comment>
<evidence type="ECO:0000256" key="4">
    <source>
        <dbReference type="ARBA" id="ARBA00022614"/>
    </source>
</evidence>
<dbReference type="GO" id="GO:0005737">
    <property type="term" value="C:cytoplasm"/>
    <property type="evidence" value="ECO:0007669"/>
    <property type="project" value="UniProtKB-SubCell"/>
</dbReference>
<evidence type="ECO:0000256" key="5">
    <source>
        <dbReference type="ARBA" id="ARBA00022737"/>
    </source>
</evidence>
<evidence type="ECO:0000256" key="1">
    <source>
        <dbReference type="ARBA" id="ARBA00004496"/>
    </source>
</evidence>
<evidence type="ECO:0000256" key="2">
    <source>
        <dbReference type="ARBA" id="ARBA00006286"/>
    </source>
</evidence>
<evidence type="ECO:0000256" key="8">
    <source>
        <dbReference type="SAM" id="MobiDB-lite"/>
    </source>
</evidence>
<gene>
    <name evidence="10" type="ORF">Acr_10g0006270</name>
</gene>
<keyword evidence="6" id="KW-0143">Chaperone</keyword>
<protein>
    <submittedName>
        <fullName evidence="10">Tubulin folding cofactor E</fullName>
    </submittedName>
</protein>
<evidence type="ECO:0000256" key="6">
    <source>
        <dbReference type="ARBA" id="ARBA00023186"/>
    </source>
</evidence>
<dbReference type="Gene3D" id="2.30.30.190">
    <property type="entry name" value="CAP Gly-rich-like domain"/>
    <property type="match status" value="1"/>
</dbReference>
<comment type="similarity">
    <text evidence="2">Belongs to the TBCE family.</text>
</comment>
<accession>A0A7J0F957</accession>
<dbReference type="SMART" id="SM01052">
    <property type="entry name" value="CAP_GLY"/>
    <property type="match status" value="1"/>
</dbReference>
<evidence type="ECO:0000259" key="9">
    <source>
        <dbReference type="PROSITE" id="PS50245"/>
    </source>
</evidence>
<dbReference type="InterPro" id="IPR000938">
    <property type="entry name" value="CAP-Gly_domain"/>
</dbReference>
<dbReference type="FunFam" id="2.30.30.190:FF:000016">
    <property type="entry name" value="Tubulin-folding cofactor E"/>
    <property type="match status" value="1"/>
</dbReference>
<dbReference type="SUPFAM" id="SSF74924">
    <property type="entry name" value="Cap-Gly domain"/>
    <property type="match status" value="1"/>
</dbReference>
<evidence type="ECO:0000256" key="3">
    <source>
        <dbReference type="ARBA" id="ARBA00022490"/>
    </source>
</evidence>
<keyword evidence="4" id="KW-0433">Leucine-rich repeat</keyword>
<name>A0A7J0F957_9ERIC</name>
<dbReference type="InterPro" id="IPR036859">
    <property type="entry name" value="CAP-Gly_dom_sf"/>
</dbReference>
<dbReference type="Proteomes" id="UP000585474">
    <property type="component" value="Unassembled WGS sequence"/>
</dbReference>
<feature type="domain" description="CAP-Gly" evidence="9">
    <location>
        <begin position="103"/>
        <end position="146"/>
    </location>
</feature>
<comment type="subunit">
    <text evidence="7">Supercomplex made of cofactors A to E. Cofactors A and D function by capturing and stabilizing tubulin in a quasi-native conformation. Cofactor E binds to the cofactor D-tubulin complex; interaction with cofactor C then causes the release of tubulin polypeptides that are committed to the native state.</text>
</comment>
<dbReference type="OrthoDB" id="5273213at2759"/>
<comment type="subcellular location">
    <subcellularLocation>
        <location evidence="1">Cytoplasm</location>
    </subcellularLocation>
</comment>
<organism evidence="10 11">
    <name type="scientific">Actinidia rufa</name>
    <dbReference type="NCBI Taxonomy" id="165716"/>
    <lineage>
        <taxon>Eukaryota</taxon>
        <taxon>Viridiplantae</taxon>
        <taxon>Streptophyta</taxon>
        <taxon>Embryophyta</taxon>
        <taxon>Tracheophyta</taxon>
        <taxon>Spermatophyta</taxon>
        <taxon>Magnoliopsida</taxon>
        <taxon>eudicotyledons</taxon>
        <taxon>Gunneridae</taxon>
        <taxon>Pentapetalae</taxon>
        <taxon>asterids</taxon>
        <taxon>Ericales</taxon>
        <taxon>Actinidiaceae</taxon>
        <taxon>Actinidia</taxon>
    </lineage>
</organism>
<feature type="compositionally biased region" description="Basic and acidic residues" evidence="8">
    <location>
        <begin position="77"/>
        <end position="89"/>
    </location>
</feature>
<proteinExistence type="inferred from homology"/>
<keyword evidence="11" id="KW-1185">Reference proteome</keyword>
<dbReference type="PROSITE" id="PS50245">
    <property type="entry name" value="CAP_GLY_2"/>
    <property type="match status" value="1"/>
</dbReference>
<keyword evidence="5" id="KW-0677">Repeat</keyword>
<dbReference type="PANTHER" id="PTHR18916">
    <property type="entry name" value="DYNACTIN 1-RELATED MICROTUBULE-BINDING"/>
    <property type="match status" value="1"/>
</dbReference>
<evidence type="ECO:0000313" key="10">
    <source>
        <dbReference type="EMBL" id="GFY95242.1"/>
    </source>
</evidence>
<dbReference type="EMBL" id="BJWL01000010">
    <property type="protein sequence ID" value="GFY95242.1"/>
    <property type="molecule type" value="Genomic_DNA"/>
</dbReference>
<reference evidence="10 11" key="1">
    <citation type="submission" date="2019-07" db="EMBL/GenBank/DDBJ databases">
        <title>De Novo Assembly of kiwifruit Actinidia rufa.</title>
        <authorList>
            <person name="Sugita-Konishi S."/>
            <person name="Sato K."/>
            <person name="Mori E."/>
            <person name="Abe Y."/>
            <person name="Kisaki G."/>
            <person name="Hamano K."/>
            <person name="Suezawa K."/>
            <person name="Otani M."/>
            <person name="Fukuda T."/>
            <person name="Manabe T."/>
            <person name="Gomi K."/>
            <person name="Tabuchi M."/>
            <person name="Akimitsu K."/>
            <person name="Kataoka I."/>
        </authorList>
    </citation>
    <scope>NUCLEOTIDE SEQUENCE [LARGE SCALE GENOMIC DNA]</scope>
    <source>
        <strain evidence="11">cv. Fuchu</strain>
    </source>
</reference>
<evidence type="ECO:0000256" key="7">
    <source>
        <dbReference type="ARBA" id="ARBA00026055"/>
    </source>
</evidence>
<dbReference type="Pfam" id="PF01302">
    <property type="entry name" value="CAP_GLY"/>
    <property type="match status" value="1"/>
</dbReference>
<feature type="region of interest" description="Disordered" evidence="8">
    <location>
        <begin position="17"/>
        <end position="89"/>
    </location>
</feature>
<dbReference type="AlphaFoldDB" id="A0A7J0F957"/>
<evidence type="ECO:0000313" key="11">
    <source>
        <dbReference type="Proteomes" id="UP000585474"/>
    </source>
</evidence>
<sequence length="180" mass="19302">MEVVRQVVEIEWVMQVEEDGGDGMGSRGMVKDEDGGVGNSGRWRNGDGGGAMEDSSARSSGSGNGKKGEVDGLSNPEKSEFRIGQRVHSTGDTRRIGTVKYVGPVEGYSGNWVGVDWDNGASKHDGSVNGVRYFHAQSHNSASFVRPPNLSSGISLLQALEIRYKTTSTKEEEGIQLVLI</sequence>